<dbReference type="GO" id="GO:0042800">
    <property type="term" value="F:histone H3K4 methyltransferase activity"/>
    <property type="evidence" value="ECO:0007669"/>
    <property type="project" value="TreeGrafter"/>
</dbReference>
<name>A0A8C6BYU3_MONMO</name>
<evidence type="ECO:0000256" key="9">
    <source>
        <dbReference type="ARBA" id="ARBA00023163"/>
    </source>
</evidence>
<keyword evidence="3" id="KW-0479">Metal-binding</keyword>
<comment type="similarity">
    <text evidence="2">Belongs to the krueppel C2H2-type zinc-finger protein family.</text>
</comment>
<dbReference type="GO" id="GO:0045892">
    <property type="term" value="P:negative regulation of DNA-templated transcription"/>
    <property type="evidence" value="ECO:0007669"/>
    <property type="project" value="UniProtKB-ARBA"/>
</dbReference>
<evidence type="ECO:0000259" key="13">
    <source>
        <dbReference type="PROSITE" id="PS50157"/>
    </source>
</evidence>
<feature type="domain" description="C2H2-type" evidence="13">
    <location>
        <begin position="281"/>
        <end position="308"/>
    </location>
</feature>
<feature type="domain" description="C2H2-type" evidence="13">
    <location>
        <begin position="337"/>
        <end position="364"/>
    </location>
</feature>
<evidence type="ECO:0000256" key="6">
    <source>
        <dbReference type="ARBA" id="ARBA00022833"/>
    </source>
</evidence>
<feature type="domain" description="C2H2-type" evidence="13">
    <location>
        <begin position="197"/>
        <end position="224"/>
    </location>
</feature>
<keyword evidence="6" id="KW-0862">Zinc</keyword>
<dbReference type="Gene3D" id="6.10.140.140">
    <property type="match status" value="1"/>
</dbReference>
<keyword evidence="5 11" id="KW-0863">Zinc-finger</keyword>
<keyword evidence="7" id="KW-0805">Transcription regulation</keyword>
<evidence type="ECO:0000256" key="10">
    <source>
        <dbReference type="ARBA" id="ARBA00023242"/>
    </source>
</evidence>
<dbReference type="PROSITE" id="PS50157">
    <property type="entry name" value="ZINC_FINGER_C2H2_2"/>
    <property type="match status" value="7"/>
</dbReference>
<dbReference type="InterPro" id="IPR050331">
    <property type="entry name" value="Zinc_finger"/>
</dbReference>
<dbReference type="Ensembl" id="ENSMMNT00015026056.1">
    <property type="protein sequence ID" value="ENSMMNP00015023729.1"/>
    <property type="gene ID" value="ENSMMNG00015017372.1"/>
</dbReference>
<dbReference type="PROSITE" id="PS00028">
    <property type="entry name" value="ZINC_FINGER_C2H2_1"/>
    <property type="match status" value="1"/>
</dbReference>
<dbReference type="AlphaFoldDB" id="A0A8C6BYU3"/>
<feature type="domain" description="C2H2-type" evidence="13">
    <location>
        <begin position="253"/>
        <end position="280"/>
    </location>
</feature>
<dbReference type="PROSITE" id="PS50805">
    <property type="entry name" value="KRAB"/>
    <property type="match status" value="1"/>
</dbReference>
<evidence type="ECO:0000256" key="1">
    <source>
        <dbReference type="ARBA" id="ARBA00004123"/>
    </source>
</evidence>
<dbReference type="GO" id="GO:0010845">
    <property type="term" value="P:positive regulation of reciprocal meiotic recombination"/>
    <property type="evidence" value="ECO:0007669"/>
    <property type="project" value="TreeGrafter"/>
</dbReference>
<feature type="compositionally biased region" description="Basic and acidic residues" evidence="12">
    <location>
        <begin position="138"/>
        <end position="153"/>
    </location>
</feature>
<evidence type="ECO:0000313" key="15">
    <source>
        <dbReference type="Ensembl" id="ENSMMNP00015023729.1"/>
    </source>
</evidence>
<feature type="region of interest" description="Disordered" evidence="12">
    <location>
        <begin position="121"/>
        <end position="182"/>
    </location>
</feature>
<dbReference type="GO" id="GO:0003700">
    <property type="term" value="F:DNA-binding transcription factor activity"/>
    <property type="evidence" value="ECO:0007669"/>
    <property type="project" value="UniProtKB-ARBA"/>
</dbReference>
<dbReference type="GO" id="GO:0046975">
    <property type="term" value="F:histone H3K36 methyltransferase activity"/>
    <property type="evidence" value="ECO:0007669"/>
    <property type="project" value="TreeGrafter"/>
</dbReference>
<dbReference type="InterPro" id="IPR013087">
    <property type="entry name" value="Znf_C2H2_type"/>
</dbReference>
<dbReference type="GO" id="GO:0005634">
    <property type="term" value="C:nucleus"/>
    <property type="evidence" value="ECO:0007669"/>
    <property type="project" value="UniProtKB-SubCell"/>
</dbReference>
<dbReference type="Pfam" id="PF00096">
    <property type="entry name" value="zf-C2H2"/>
    <property type="match status" value="3"/>
</dbReference>
<dbReference type="Pfam" id="PF01352">
    <property type="entry name" value="KRAB"/>
    <property type="match status" value="1"/>
</dbReference>
<dbReference type="PANTHER" id="PTHR16515">
    <property type="entry name" value="PR DOMAIN ZINC FINGER PROTEIN"/>
    <property type="match status" value="1"/>
</dbReference>
<evidence type="ECO:0000259" key="14">
    <source>
        <dbReference type="PROSITE" id="PS50805"/>
    </source>
</evidence>
<reference evidence="15" key="1">
    <citation type="submission" date="2025-08" db="UniProtKB">
        <authorList>
            <consortium name="Ensembl"/>
        </authorList>
    </citation>
    <scope>IDENTIFICATION</scope>
</reference>
<evidence type="ECO:0000256" key="8">
    <source>
        <dbReference type="ARBA" id="ARBA00023125"/>
    </source>
</evidence>
<evidence type="ECO:0000256" key="4">
    <source>
        <dbReference type="ARBA" id="ARBA00022737"/>
    </source>
</evidence>
<feature type="domain" description="KRAB" evidence="14">
    <location>
        <begin position="34"/>
        <end position="105"/>
    </location>
</feature>
<dbReference type="FunFam" id="3.30.160.60:FF:000566">
    <property type="entry name" value="zinc finger protein 133 isoform X2"/>
    <property type="match status" value="1"/>
</dbReference>
<dbReference type="InterPro" id="IPR036051">
    <property type="entry name" value="KRAB_dom_sf"/>
</dbReference>
<dbReference type="SMART" id="SM00349">
    <property type="entry name" value="KRAB"/>
    <property type="match status" value="1"/>
</dbReference>
<evidence type="ECO:0000256" key="12">
    <source>
        <dbReference type="SAM" id="MobiDB-lite"/>
    </source>
</evidence>
<feature type="domain" description="C2H2-type" evidence="13">
    <location>
        <begin position="309"/>
        <end position="336"/>
    </location>
</feature>
<feature type="domain" description="C2H2-type" evidence="13">
    <location>
        <begin position="365"/>
        <end position="390"/>
    </location>
</feature>
<protein>
    <submittedName>
        <fullName evidence="15">Uncharacterized protein</fullName>
    </submittedName>
</protein>
<feature type="compositionally biased region" description="Low complexity" evidence="12">
    <location>
        <begin position="121"/>
        <end position="133"/>
    </location>
</feature>
<dbReference type="InterPro" id="IPR001909">
    <property type="entry name" value="KRAB"/>
</dbReference>
<dbReference type="Proteomes" id="UP000694561">
    <property type="component" value="Unplaced"/>
</dbReference>
<evidence type="ECO:0000256" key="3">
    <source>
        <dbReference type="ARBA" id="ARBA00022723"/>
    </source>
</evidence>
<organism evidence="15 16">
    <name type="scientific">Monodon monoceros</name>
    <name type="common">Narwhal</name>
    <name type="synonym">Ceratodon monodon</name>
    <dbReference type="NCBI Taxonomy" id="40151"/>
    <lineage>
        <taxon>Eukaryota</taxon>
        <taxon>Metazoa</taxon>
        <taxon>Chordata</taxon>
        <taxon>Craniata</taxon>
        <taxon>Vertebrata</taxon>
        <taxon>Euteleostomi</taxon>
        <taxon>Mammalia</taxon>
        <taxon>Eutheria</taxon>
        <taxon>Laurasiatheria</taxon>
        <taxon>Artiodactyla</taxon>
        <taxon>Whippomorpha</taxon>
        <taxon>Cetacea</taxon>
        <taxon>Odontoceti</taxon>
        <taxon>Monodontidae</taxon>
        <taxon>Monodon</taxon>
    </lineage>
</organism>
<dbReference type="GO" id="GO:0008270">
    <property type="term" value="F:zinc ion binding"/>
    <property type="evidence" value="ECO:0007669"/>
    <property type="project" value="UniProtKB-KW"/>
</dbReference>
<proteinExistence type="inferred from homology"/>
<evidence type="ECO:0000256" key="2">
    <source>
        <dbReference type="ARBA" id="ARBA00006991"/>
    </source>
</evidence>
<keyword evidence="8" id="KW-0238">DNA-binding</keyword>
<reference evidence="15" key="2">
    <citation type="submission" date="2025-09" db="UniProtKB">
        <authorList>
            <consortium name="Ensembl"/>
        </authorList>
    </citation>
    <scope>IDENTIFICATION</scope>
</reference>
<dbReference type="FunFam" id="3.30.160.60:FF:000446">
    <property type="entry name" value="Zinc finger protein"/>
    <property type="match status" value="1"/>
</dbReference>
<dbReference type="PANTHER" id="PTHR16515:SF10">
    <property type="entry name" value="HISTONE-LYSINE N-METHYLTRANSFERASE PRDM9-RELATED"/>
    <property type="match status" value="1"/>
</dbReference>
<dbReference type="SUPFAM" id="SSF109640">
    <property type="entry name" value="KRAB domain (Kruppel-associated box)"/>
    <property type="match status" value="1"/>
</dbReference>
<dbReference type="GeneTree" id="ENSGT00940000162260"/>
<accession>A0A8C6BYU3</accession>
<dbReference type="Gene3D" id="3.30.160.60">
    <property type="entry name" value="Classic Zinc Finger"/>
    <property type="match status" value="7"/>
</dbReference>
<evidence type="ECO:0000256" key="11">
    <source>
        <dbReference type="PROSITE-ProRule" id="PRU00042"/>
    </source>
</evidence>
<dbReference type="InterPro" id="IPR036236">
    <property type="entry name" value="Znf_C2H2_sf"/>
</dbReference>
<keyword evidence="10" id="KW-0539">Nucleus</keyword>
<dbReference type="SUPFAM" id="SSF57667">
    <property type="entry name" value="beta-beta-alpha zinc fingers"/>
    <property type="match status" value="4"/>
</dbReference>
<keyword evidence="9" id="KW-0804">Transcription</keyword>
<feature type="domain" description="C2H2-type" evidence="13">
    <location>
        <begin position="225"/>
        <end position="252"/>
    </location>
</feature>
<comment type="subcellular location">
    <subcellularLocation>
        <location evidence="1">Nucleus</location>
    </subcellularLocation>
</comment>
<evidence type="ECO:0000313" key="16">
    <source>
        <dbReference type="Proteomes" id="UP000694561"/>
    </source>
</evidence>
<dbReference type="CDD" id="cd07765">
    <property type="entry name" value="KRAB_A-box"/>
    <property type="match status" value="1"/>
</dbReference>
<dbReference type="FunFam" id="3.30.160.60:FF:000155">
    <property type="entry name" value="zinc finger protein 133 isoform X1"/>
    <property type="match status" value="2"/>
</dbReference>
<sequence length="396" mass="45019">PQRPMGAAGGRRSWGHRACWEAWSWRGPRILGSVVLADVAVDLTQEEWVLLSPAQRCLYREVMLENYSNLVSPAIPFSKPKLITHPFCPPDFSSQKFRMQHMLCSHPPWISSCLCAEDPAQPGDPCPGDQQQASDGSSRNDKAEGQEREEAFGKTKKRTSGTFPRPPPQRGQPAQRENSEETDRLLKRIEVLGFGPVNFGECGLGFSKMTNLLSYQRIHSGEKPYVCGVREKGFSLRKSLARHQKSHSGEKPVVCRECGRGFNQQSNLIRHRRTHSGEKPYVCRECGRGFSHQAGLIWHRQKDSREKPYLCRQYGLGFSSKSALITHKWVHSEKKPCLCRERCQGFPQKSHLVLHQMTHQGKKPYVCKTCGQGFSQKSHLSRHWRMKSAHHKLTSV</sequence>
<dbReference type="FunFam" id="3.30.160.60:FF:001664">
    <property type="entry name" value="Zinc finger protein 133"/>
    <property type="match status" value="1"/>
</dbReference>
<dbReference type="SMART" id="SM00355">
    <property type="entry name" value="ZnF_C2H2"/>
    <property type="match status" value="4"/>
</dbReference>
<evidence type="ECO:0000256" key="7">
    <source>
        <dbReference type="ARBA" id="ARBA00023015"/>
    </source>
</evidence>
<dbReference type="GO" id="GO:0010844">
    <property type="term" value="F:recombination hotspot binding"/>
    <property type="evidence" value="ECO:0007669"/>
    <property type="project" value="TreeGrafter"/>
</dbReference>
<evidence type="ECO:0000256" key="5">
    <source>
        <dbReference type="ARBA" id="ARBA00022771"/>
    </source>
</evidence>
<keyword evidence="16" id="KW-1185">Reference proteome</keyword>
<keyword evidence="4" id="KW-0677">Repeat</keyword>